<name>A0A2W5C4D7_9SPHN</name>
<proteinExistence type="predicted"/>
<sequence>MRVCFLFNHDQIHQIAHSLPVALALAGRPDVQVVIAATNIAIMAEIRRLADPAQLARAELVALDLESAFTRGMASLLDGFVPARKILIYRDNLDFFRALDMLVVTERTSLILKRRYALHDLRMVLIDHGAGDRAIGFGASASGFDQLLVAGPKIRDRMVIDAGVDPARISIVGYPKFDLAPAAPMRLPMRDNGRPTVLYNPHLSPHLSSWFGMGRRVLDYFLQSDRYNLIFAPHIMLFNRRMVTTIDRLRIAFPGGIAMKYFAADNIHIDLGSHYCTDMSYVGMADLYLGDVSSQVYEFMRKRRPCIFLNAHGIDYQGDPNFSHWSAGEVIDKVDDLGPALDRAWALHESRYAAAQDRLFDYTFDIGAEPSAARAARAILETASA</sequence>
<accession>A0A2W5C4D7</accession>
<evidence type="ECO:0008006" key="3">
    <source>
        <dbReference type="Google" id="ProtNLM"/>
    </source>
</evidence>
<comment type="caution">
    <text evidence="1">The sequence shown here is derived from an EMBL/GenBank/DDBJ whole genome shotgun (WGS) entry which is preliminary data.</text>
</comment>
<gene>
    <name evidence="1" type="ORF">DI623_08285</name>
</gene>
<evidence type="ECO:0000313" key="2">
    <source>
        <dbReference type="Proteomes" id="UP000249066"/>
    </source>
</evidence>
<reference evidence="1 2" key="1">
    <citation type="submission" date="2017-08" db="EMBL/GenBank/DDBJ databases">
        <title>Infants hospitalized years apart are colonized by the same room-sourced microbial strains.</title>
        <authorList>
            <person name="Brooks B."/>
            <person name="Olm M.R."/>
            <person name="Firek B.A."/>
            <person name="Baker R."/>
            <person name="Thomas B.C."/>
            <person name="Morowitz M.J."/>
            <person name="Banfield J.F."/>
        </authorList>
    </citation>
    <scope>NUCLEOTIDE SEQUENCE [LARGE SCALE GENOMIC DNA]</scope>
    <source>
        <strain evidence="1">S2_018_000_R2_101</strain>
    </source>
</reference>
<dbReference type="EMBL" id="QFNN01000039">
    <property type="protein sequence ID" value="PZO90001.1"/>
    <property type="molecule type" value="Genomic_DNA"/>
</dbReference>
<evidence type="ECO:0000313" key="1">
    <source>
        <dbReference type="EMBL" id="PZO90001.1"/>
    </source>
</evidence>
<protein>
    <recommendedName>
        <fullName evidence="3">Glycosyl transferase</fullName>
    </recommendedName>
</protein>
<dbReference type="Gene3D" id="3.40.50.12580">
    <property type="match status" value="1"/>
</dbReference>
<dbReference type="SUPFAM" id="SSF53756">
    <property type="entry name" value="UDP-Glycosyltransferase/glycogen phosphorylase"/>
    <property type="match status" value="1"/>
</dbReference>
<dbReference type="AlphaFoldDB" id="A0A2W5C4D7"/>
<organism evidence="1 2">
    <name type="scientific">Sphingomonas sanxanigenens</name>
    <dbReference type="NCBI Taxonomy" id="397260"/>
    <lineage>
        <taxon>Bacteria</taxon>
        <taxon>Pseudomonadati</taxon>
        <taxon>Pseudomonadota</taxon>
        <taxon>Alphaproteobacteria</taxon>
        <taxon>Sphingomonadales</taxon>
        <taxon>Sphingomonadaceae</taxon>
        <taxon>Sphingomonas</taxon>
    </lineage>
</organism>
<dbReference type="InterPro" id="IPR043148">
    <property type="entry name" value="TagF_C"/>
</dbReference>
<dbReference type="Proteomes" id="UP000249066">
    <property type="component" value="Unassembled WGS sequence"/>
</dbReference>